<sequence>KGPLVFFKKDWGSVTSQVYREKILPYILAFREAYKGSVIGPGNMILMEDGLLVHTARLNQEAYGRHNIVKIWFPANSPDLNPIKNIWKRLKDAVYRRQPRTAQEMRQVLQEEWDAFDLSEISRICRTMRARCEAVIAAAGGPTKW</sequence>
<evidence type="ECO:0000259" key="1">
    <source>
        <dbReference type="Pfam" id="PF13358"/>
    </source>
</evidence>
<dbReference type="InterPro" id="IPR036397">
    <property type="entry name" value="RNaseH_sf"/>
</dbReference>
<organism evidence="2 3">
    <name type="scientific">Lepidopterella palustris CBS 459.81</name>
    <dbReference type="NCBI Taxonomy" id="1314670"/>
    <lineage>
        <taxon>Eukaryota</taxon>
        <taxon>Fungi</taxon>
        <taxon>Dikarya</taxon>
        <taxon>Ascomycota</taxon>
        <taxon>Pezizomycotina</taxon>
        <taxon>Dothideomycetes</taxon>
        <taxon>Pleosporomycetidae</taxon>
        <taxon>Mytilinidiales</taxon>
        <taxon>Argynnaceae</taxon>
        <taxon>Lepidopterella</taxon>
    </lineage>
</organism>
<dbReference type="Gene3D" id="3.30.420.10">
    <property type="entry name" value="Ribonuclease H-like superfamily/Ribonuclease H"/>
    <property type="match status" value="1"/>
</dbReference>
<feature type="non-terminal residue" evidence="2">
    <location>
        <position position="1"/>
    </location>
</feature>
<evidence type="ECO:0000313" key="2">
    <source>
        <dbReference type="EMBL" id="OCK80223.1"/>
    </source>
</evidence>
<dbReference type="Pfam" id="PF13358">
    <property type="entry name" value="DDE_3"/>
    <property type="match status" value="1"/>
</dbReference>
<dbReference type="GO" id="GO:0003676">
    <property type="term" value="F:nucleic acid binding"/>
    <property type="evidence" value="ECO:0007669"/>
    <property type="project" value="InterPro"/>
</dbReference>
<name>A0A8E2JF57_9PEZI</name>
<dbReference type="OrthoDB" id="5410741at2759"/>
<keyword evidence="3" id="KW-1185">Reference proteome</keyword>
<evidence type="ECO:0000313" key="3">
    <source>
        <dbReference type="Proteomes" id="UP000250266"/>
    </source>
</evidence>
<reference evidence="2 3" key="1">
    <citation type="journal article" date="2016" name="Nat. Commun.">
        <title>Ectomycorrhizal ecology is imprinted in the genome of the dominant symbiotic fungus Cenococcum geophilum.</title>
        <authorList>
            <consortium name="DOE Joint Genome Institute"/>
            <person name="Peter M."/>
            <person name="Kohler A."/>
            <person name="Ohm R.A."/>
            <person name="Kuo A."/>
            <person name="Krutzmann J."/>
            <person name="Morin E."/>
            <person name="Arend M."/>
            <person name="Barry K.W."/>
            <person name="Binder M."/>
            <person name="Choi C."/>
            <person name="Clum A."/>
            <person name="Copeland A."/>
            <person name="Grisel N."/>
            <person name="Haridas S."/>
            <person name="Kipfer T."/>
            <person name="LaButti K."/>
            <person name="Lindquist E."/>
            <person name="Lipzen A."/>
            <person name="Maire R."/>
            <person name="Meier B."/>
            <person name="Mihaltcheva S."/>
            <person name="Molinier V."/>
            <person name="Murat C."/>
            <person name="Poggeler S."/>
            <person name="Quandt C.A."/>
            <person name="Sperisen C."/>
            <person name="Tritt A."/>
            <person name="Tisserant E."/>
            <person name="Crous P.W."/>
            <person name="Henrissat B."/>
            <person name="Nehls U."/>
            <person name="Egli S."/>
            <person name="Spatafora J.W."/>
            <person name="Grigoriev I.V."/>
            <person name="Martin F.M."/>
        </authorList>
    </citation>
    <scope>NUCLEOTIDE SEQUENCE [LARGE SCALE GENOMIC DNA]</scope>
    <source>
        <strain evidence="2 3">CBS 459.81</strain>
    </source>
</reference>
<accession>A0A8E2JF57</accession>
<dbReference type="InterPro" id="IPR038717">
    <property type="entry name" value="Tc1-like_DDE_dom"/>
</dbReference>
<dbReference type="AlphaFoldDB" id="A0A8E2JF57"/>
<dbReference type="EMBL" id="KV744969">
    <property type="protein sequence ID" value="OCK80223.1"/>
    <property type="molecule type" value="Genomic_DNA"/>
</dbReference>
<dbReference type="Proteomes" id="UP000250266">
    <property type="component" value="Unassembled WGS sequence"/>
</dbReference>
<protein>
    <recommendedName>
        <fullName evidence="1">Tc1-like transposase DDE domain-containing protein</fullName>
    </recommendedName>
</protein>
<feature type="domain" description="Tc1-like transposase DDE" evidence="1">
    <location>
        <begin position="20"/>
        <end position="105"/>
    </location>
</feature>
<proteinExistence type="predicted"/>
<gene>
    <name evidence="2" type="ORF">K432DRAFT_298138</name>
</gene>